<comment type="caution">
    <text evidence="13">The sequence shown here is derived from an EMBL/GenBank/DDBJ whole genome shotgun (WGS) entry which is preliminary data.</text>
</comment>
<dbReference type="FunFam" id="1.20.120.140:FF:000002">
    <property type="entry name" value="Signal recognition particle receptor FtsY"/>
    <property type="match status" value="1"/>
</dbReference>
<keyword evidence="2 10" id="KW-0963">Cytoplasm</keyword>
<dbReference type="Pfam" id="PF02881">
    <property type="entry name" value="SRP54_N"/>
    <property type="match status" value="1"/>
</dbReference>
<evidence type="ECO:0000256" key="4">
    <source>
        <dbReference type="ARBA" id="ARBA00022801"/>
    </source>
</evidence>
<feature type="domain" description="SRP54-type proteins GTP-binding" evidence="12">
    <location>
        <begin position="326"/>
        <end position="339"/>
    </location>
</feature>
<dbReference type="InterPro" id="IPR000897">
    <property type="entry name" value="SRP54_GTPase_dom"/>
</dbReference>
<dbReference type="CDD" id="cd17874">
    <property type="entry name" value="FtsY"/>
    <property type="match status" value="1"/>
</dbReference>
<dbReference type="InterPro" id="IPR027417">
    <property type="entry name" value="P-loop_NTPase"/>
</dbReference>
<keyword evidence="6 10" id="KW-0472">Membrane</keyword>
<feature type="binding site" evidence="10">
    <location>
        <begin position="305"/>
        <end position="308"/>
    </location>
    <ligand>
        <name>GTP</name>
        <dbReference type="ChEBI" id="CHEBI:37565"/>
    </ligand>
</feature>
<protein>
    <recommendedName>
        <fullName evidence="10">Signal recognition particle receptor FtsY</fullName>
        <shortName evidence="10">SRP receptor</shortName>
        <ecNumber evidence="10">3.6.5.4</ecNumber>
    </recommendedName>
</protein>
<evidence type="ECO:0000256" key="5">
    <source>
        <dbReference type="ARBA" id="ARBA00023134"/>
    </source>
</evidence>
<dbReference type="InterPro" id="IPR004390">
    <property type="entry name" value="SR_rcpt_FtsY"/>
</dbReference>
<comment type="function">
    <text evidence="9 10">Involved in targeting and insertion of nascent membrane proteins into the cytoplasmic membrane. Acts as a receptor for the complex formed by the signal recognition particle (SRP) and the ribosome-nascent chain (RNC). Interaction with SRP-RNC leads to the transfer of the RNC complex to the Sec translocase for insertion into the membrane, the hydrolysis of GTP by both Ffh and FtsY, and the dissociation of the SRP-FtsY complex into the individual components.</text>
</comment>
<evidence type="ECO:0000256" key="6">
    <source>
        <dbReference type="ARBA" id="ARBA00023136"/>
    </source>
</evidence>
<dbReference type="PANTHER" id="PTHR43134:SF1">
    <property type="entry name" value="SIGNAL RECOGNITION PARTICLE RECEPTOR SUBUNIT ALPHA"/>
    <property type="match status" value="1"/>
</dbReference>
<evidence type="ECO:0000256" key="2">
    <source>
        <dbReference type="ARBA" id="ARBA00022490"/>
    </source>
</evidence>
<dbReference type="Gene3D" id="3.40.50.300">
    <property type="entry name" value="P-loop containing nucleotide triphosphate hydrolases"/>
    <property type="match status" value="1"/>
</dbReference>
<gene>
    <name evidence="10" type="primary">ftsY</name>
    <name evidence="13" type="ORF">Thpro_022441</name>
</gene>
<keyword evidence="3 10" id="KW-0547">Nucleotide-binding</keyword>
<dbReference type="GO" id="GO:0005047">
    <property type="term" value="F:signal recognition particle binding"/>
    <property type="evidence" value="ECO:0007669"/>
    <property type="project" value="TreeGrafter"/>
</dbReference>
<dbReference type="SMART" id="SM00382">
    <property type="entry name" value="AAA"/>
    <property type="match status" value="1"/>
</dbReference>
<dbReference type="EMBL" id="JQSG02000006">
    <property type="protein sequence ID" value="OBS08191.1"/>
    <property type="molecule type" value="Genomic_DNA"/>
</dbReference>
<evidence type="ECO:0000256" key="1">
    <source>
        <dbReference type="ARBA" id="ARBA00022475"/>
    </source>
</evidence>
<dbReference type="PROSITE" id="PS00300">
    <property type="entry name" value="SRP54"/>
    <property type="match status" value="1"/>
</dbReference>
<dbReference type="GO" id="GO:0005886">
    <property type="term" value="C:plasma membrane"/>
    <property type="evidence" value="ECO:0007669"/>
    <property type="project" value="UniProtKB-SubCell"/>
</dbReference>
<keyword evidence="4 10" id="KW-0378">Hydrolase</keyword>
<evidence type="ECO:0000256" key="11">
    <source>
        <dbReference type="SAM" id="MobiDB-lite"/>
    </source>
</evidence>
<comment type="catalytic activity">
    <reaction evidence="8 10">
        <text>GTP + H2O = GDP + phosphate + H(+)</text>
        <dbReference type="Rhea" id="RHEA:19669"/>
        <dbReference type="ChEBI" id="CHEBI:15377"/>
        <dbReference type="ChEBI" id="CHEBI:15378"/>
        <dbReference type="ChEBI" id="CHEBI:37565"/>
        <dbReference type="ChEBI" id="CHEBI:43474"/>
        <dbReference type="ChEBI" id="CHEBI:58189"/>
        <dbReference type="EC" id="3.6.5.4"/>
    </reaction>
</comment>
<organism evidence="13 14">
    <name type="scientific">Acidihalobacter prosperus</name>
    <dbReference type="NCBI Taxonomy" id="160660"/>
    <lineage>
        <taxon>Bacteria</taxon>
        <taxon>Pseudomonadati</taxon>
        <taxon>Pseudomonadota</taxon>
        <taxon>Gammaproteobacteria</taxon>
        <taxon>Chromatiales</taxon>
        <taxon>Ectothiorhodospiraceae</taxon>
        <taxon>Acidihalobacter</taxon>
    </lineage>
</organism>
<evidence type="ECO:0000256" key="8">
    <source>
        <dbReference type="ARBA" id="ARBA00048027"/>
    </source>
</evidence>
<dbReference type="InterPro" id="IPR042101">
    <property type="entry name" value="SRP54_N_sf"/>
</dbReference>
<dbReference type="InterPro" id="IPR003593">
    <property type="entry name" value="AAA+_ATPase"/>
</dbReference>
<dbReference type="OrthoDB" id="9804720at2"/>
<dbReference type="GO" id="GO:0003924">
    <property type="term" value="F:GTPase activity"/>
    <property type="evidence" value="ECO:0007669"/>
    <property type="project" value="UniProtKB-UniRule"/>
</dbReference>
<dbReference type="EC" id="3.6.5.4" evidence="10"/>
<dbReference type="SMART" id="SM00962">
    <property type="entry name" value="SRP54"/>
    <property type="match status" value="1"/>
</dbReference>
<evidence type="ECO:0000313" key="14">
    <source>
        <dbReference type="Proteomes" id="UP000029273"/>
    </source>
</evidence>
<dbReference type="InterPro" id="IPR036225">
    <property type="entry name" value="SRP/SRP_N"/>
</dbReference>
<sequence>MFGFTRRKKSPDQDTPENAQPSATDDGESGRASDAAVPEPPAPAQAPARGGLLSRLREGLSKTGRGLTGGVASLVLGRKAIDDALLEELETRLLMADVGIEATTRIIDDLTARVRRKQLGDAEALFAALHENMTEILRPVTQPLVVDASRHPYVILMVGINGAGKTTTIGKLAKHLQGQGKSVLLAAGDTFRAAAVEQLQAWGARNEVQVIAQGSGADSASVIFDGLQAARARGIDVLIADTAGRLHTQTNLMDELRKVKRVIAKLDSDAPHEIMLVVDAGIGQNALIQAREFHNALGLTGITVTKLDGTAKGGILFAIAQQIGIPIRFIGVGEAVDDLRTFEAGEFVSALLAEQATTDE</sequence>
<dbReference type="PANTHER" id="PTHR43134">
    <property type="entry name" value="SIGNAL RECOGNITION PARTICLE RECEPTOR SUBUNIT ALPHA"/>
    <property type="match status" value="1"/>
</dbReference>
<comment type="similarity">
    <text evidence="10">Belongs to the GTP-binding SRP family. FtsY subfamily.</text>
</comment>
<name>A0A1A6C0V2_9GAMM</name>
<dbReference type="Proteomes" id="UP000029273">
    <property type="component" value="Unassembled WGS sequence"/>
</dbReference>
<dbReference type="GO" id="GO:0005525">
    <property type="term" value="F:GTP binding"/>
    <property type="evidence" value="ECO:0007669"/>
    <property type="project" value="UniProtKB-UniRule"/>
</dbReference>
<dbReference type="GO" id="GO:0006614">
    <property type="term" value="P:SRP-dependent cotranslational protein targeting to membrane"/>
    <property type="evidence" value="ECO:0007669"/>
    <property type="project" value="InterPro"/>
</dbReference>
<feature type="binding site" evidence="10">
    <location>
        <begin position="241"/>
        <end position="245"/>
    </location>
    <ligand>
        <name>GTP</name>
        <dbReference type="ChEBI" id="CHEBI:37565"/>
    </ligand>
</feature>
<evidence type="ECO:0000256" key="3">
    <source>
        <dbReference type="ARBA" id="ARBA00022741"/>
    </source>
</evidence>
<keyword evidence="5 10" id="KW-0342">GTP-binding</keyword>
<accession>A0A1A6C0V2</accession>
<dbReference type="SUPFAM" id="SSF52540">
    <property type="entry name" value="P-loop containing nucleoside triphosphate hydrolases"/>
    <property type="match status" value="1"/>
</dbReference>
<evidence type="ECO:0000256" key="9">
    <source>
        <dbReference type="ARBA" id="ARBA00053570"/>
    </source>
</evidence>
<dbReference type="HAMAP" id="MF_00920">
    <property type="entry name" value="FtsY"/>
    <property type="match status" value="1"/>
</dbReference>
<dbReference type="SUPFAM" id="SSF47364">
    <property type="entry name" value="Domain of the SRP/SRP receptor G-proteins"/>
    <property type="match status" value="1"/>
</dbReference>
<proteinExistence type="inferred from homology"/>
<keyword evidence="7 10" id="KW-0675">Receptor</keyword>
<dbReference type="InterPro" id="IPR013822">
    <property type="entry name" value="Signal_recog_particl_SRP54_hlx"/>
</dbReference>
<keyword evidence="14" id="KW-1185">Reference proteome</keyword>
<dbReference type="RefSeq" id="WP_082954712.1">
    <property type="nucleotide sequence ID" value="NZ_JQSG02000006.1"/>
</dbReference>
<dbReference type="Gene3D" id="1.20.120.140">
    <property type="entry name" value="Signal recognition particle SRP54, nucleotide-binding domain"/>
    <property type="match status" value="1"/>
</dbReference>
<keyword evidence="1 10" id="KW-1003">Cell membrane</keyword>
<comment type="subcellular location">
    <subcellularLocation>
        <location evidence="10">Cell membrane</location>
        <topology evidence="10">Peripheral membrane protein</topology>
        <orientation evidence="10">Cytoplasmic side</orientation>
    </subcellularLocation>
    <subcellularLocation>
        <location evidence="10">Cytoplasm</location>
    </subcellularLocation>
</comment>
<dbReference type="NCBIfam" id="TIGR00064">
    <property type="entry name" value="ftsY"/>
    <property type="match status" value="1"/>
</dbReference>
<evidence type="ECO:0000259" key="12">
    <source>
        <dbReference type="PROSITE" id="PS00300"/>
    </source>
</evidence>
<evidence type="ECO:0000313" key="13">
    <source>
        <dbReference type="EMBL" id="OBS08191.1"/>
    </source>
</evidence>
<evidence type="ECO:0000256" key="10">
    <source>
        <dbReference type="HAMAP-Rule" id="MF_00920"/>
    </source>
</evidence>
<feature type="region of interest" description="Disordered" evidence="11">
    <location>
        <begin position="1"/>
        <end position="50"/>
    </location>
</feature>
<dbReference type="SMART" id="SM00963">
    <property type="entry name" value="SRP54_N"/>
    <property type="match status" value="1"/>
</dbReference>
<comment type="subunit">
    <text evidence="10">Part of the signal recognition particle protein translocation system, which is composed of SRP and FtsY. SRP is a ribonucleoprotein composed of Ffh and a 4.5S RNA molecule.</text>
</comment>
<dbReference type="STRING" id="160660.BJI67_14660"/>
<dbReference type="Pfam" id="PF00448">
    <property type="entry name" value="SRP54"/>
    <property type="match status" value="1"/>
</dbReference>
<dbReference type="AlphaFoldDB" id="A0A1A6C0V2"/>
<reference evidence="13 14" key="1">
    <citation type="journal article" date="2014" name="Genome Announc.">
        <title>Draft Genome Sequence of the Iron-Oxidizing, Acidophilic, and Halotolerant 'Thiobacillus prosperus' Type Strain DSM 5130.</title>
        <authorList>
            <person name="Ossandon F.J."/>
            <person name="Cardenas J.P."/>
            <person name="Corbett M."/>
            <person name="Quatrini R."/>
            <person name="Holmes D.S."/>
            <person name="Watkin E."/>
        </authorList>
    </citation>
    <scope>NUCLEOTIDE SEQUENCE [LARGE SCALE GENOMIC DNA]</scope>
    <source>
        <strain evidence="13 14">DSM 5130</strain>
    </source>
</reference>
<feature type="binding site" evidence="10">
    <location>
        <begin position="159"/>
        <end position="166"/>
    </location>
    <ligand>
        <name>GTP</name>
        <dbReference type="ChEBI" id="CHEBI:37565"/>
    </ligand>
</feature>
<evidence type="ECO:0000256" key="7">
    <source>
        <dbReference type="ARBA" id="ARBA00023170"/>
    </source>
</evidence>
<dbReference type="GO" id="GO:0005737">
    <property type="term" value="C:cytoplasm"/>
    <property type="evidence" value="ECO:0007669"/>
    <property type="project" value="UniProtKB-SubCell"/>
</dbReference>
<dbReference type="FunFam" id="3.40.50.300:FF:000053">
    <property type="entry name" value="Signal recognition particle receptor FtsY"/>
    <property type="match status" value="1"/>
</dbReference>